<dbReference type="InterPro" id="IPR004827">
    <property type="entry name" value="bZIP"/>
</dbReference>
<feature type="region of interest" description="Disordered" evidence="3">
    <location>
        <begin position="1"/>
        <end position="203"/>
    </location>
</feature>
<evidence type="ECO:0000259" key="4">
    <source>
        <dbReference type="PROSITE" id="PS00036"/>
    </source>
</evidence>
<protein>
    <submittedName>
        <fullName evidence="5">AP-1-like transcription factor</fullName>
    </submittedName>
</protein>
<evidence type="ECO:0000256" key="3">
    <source>
        <dbReference type="SAM" id="MobiDB-lite"/>
    </source>
</evidence>
<evidence type="ECO:0000313" key="6">
    <source>
        <dbReference type="Proteomes" id="UP000078559"/>
    </source>
</evidence>
<evidence type="ECO:0000256" key="1">
    <source>
        <dbReference type="ARBA" id="ARBA00004123"/>
    </source>
</evidence>
<dbReference type="Proteomes" id="UP000078559">
    <property type="component" value="Chromosome 7"/>
</dbReference>
<evidence type="ECO:0000256" key="2">
    <source>
        <dbReference type="ARBA" id="ARBA00023242"/>
    </source>
</evidence>
<feature type="region of interest" description="Disordered" evidence="3">
    <location>
        <begin position="667"/>
        <end position="687"/>
    </location>
</feature>
<dbReference type="GO" id="GO:0001228">
    <property type="term" value="F:DNA-binding transcription activator activity, RNA polymerase II-specific"/>
    <property type="evidence" value="ECO:0007669"/>
    <property type="project" value="TreeGrafter"/>
</dbReference>
<dbReference type="PANTHER" id="PTHR40621:SF7">
    <property type="entry name" value="BZIP DOMAIN-CONTAINING PROTEIN"/>
    <property type="match status" value="1"/>
</dbReference>
<dbReference type="PANTHER" id="PTHR40621">
    <property type="entry name" value="TRANSCRIPTION FACTOR KAPC-RELATED"/>
    <property type="match status" value="1"/>
</dbReference>
<keyword evidence="2" id="KW-0539">Nucleus</keyword>
<feature type="compositionally biased region" description="Basic and acidic residues" evidence="3">
    <location>
        <begin position="178"/>
        <end position="203"/>
    </location>
</feature>
<feature type="compositionally biased region" description="Polar residues" evidence="3">
    <location>
        <begin position="21"/>
        <end position="32"/>
    </location>
</feature>
<dbReference type="InterPro" id="IPR046347">
    <property type="entry name" value="bZIP_sf"/>
</dbReference>
<accession>A0A194W5I4</accession>
<dbReference type="PROSITE" id="PS00036">
    <property type="entry name" value="BZIP_BASIC"/>
    <property type="match status" value="1"/>
</dbReference>
<comment type="subcellular location">
    <subcellularLocation>
        <location evidence="1">Nucleus</location>
    </subcellularLocation>
</comment>
<sequence>MSSKPPGRLGLAPLSIELGSASPTVTSPTNPVSSACSTPTSTPSPPANAPTPTSTSAFHPHQTTQPFHQHSQAQSSSRAAATHTTARLAIQPAPARNSLPGLSPAAVSPASSPPAAPINKMSMASVISPMPGPPAAKAPVSMTSKEWVIPPRPKPGRKPATDTPPTKRKAQNRAAQRAFRERRAARVGELEEQLEAEKEEHDRAMQGLQDKVHRMEMDAQALQSRCEVLENMLDKERMERAKEVEVLKRRLEEAEAQTQGQHPRQHSLPSLASVPARSHHTYAPQPLRHHRPSVPSRPPHDGRASTSSVTSTRPASTTHRPATTHSFSISQIISPPEDIEQAPTSCGTCDPNESCACADEAMANMPVGCGNCTLGSRCQCLEEVLNGTNHNDGDTEGRTNALSGGPQLTASRTAKRTIRSVSPSSTAPGEKRQRGSLTLATETDFTAMFSRQNKRVSTAALPTPAPINTMGTPHSNAPSPYTLAPIDAHVAASPAPEDRCGFCDDGTYCVCAEAANNAALPPPPGEGITLPSINSSTFSVQQSRTPPPSEDDAIGYEILPDGSVKLPSLKGLSSRNKAAASNANTLSKPSGGCGPGGPGTCAQCIADPKSGLFCRSLAASFKKGESSGGCCGGGGAGGGCCKDNHRHFNDAADDINTWLPLLRAAPAKPREPEIRGGPPGRGGSSRTPIEVEAASIMSVLKGFDVRFGRGD</sequence>
<feature type="compositionally biased region" description="Polar residues" evidence="3">
    <location>
        <begin position="398"/>
        <end position="412"/>
    </location>
</feature>
<dbReference type="SMR" id="A0A194W5I4"/>
<feature type="region of interest" description="Disordered" evidence="3">
    <location>
        <begin position="391"/>
        <end position="437"/>
    </location>
</feature>
<keyword evidence="6" id="KW-1185">Reference proteome</keyword>
<dbReference type="SUPFAM" id="SSF57959">
    <property type="entry name" value="Leucine zipper domain"/>
    <property type="match status" value="1"/>
</dbReference>
<dbReference type="SMART" id="SM00338">
    <property type="entry name" value="BRLZ"/>
    <property type="match status" value="1"/>
</dbReference>
<dbReference type="InterPro" id="IPR050936">
    <property type="entry name" value="AP-1-like"/>
</dbReference>
<dbReference type="EMBL" id="CM003104">
    <property type="protein sequence ID" value="KUI71522.1"/>
    <property type="molecule type" value="Genomic_DNA"/>
</dbReference>
<dbReference type="GO" id="GO:0090575">
    <property type="term" value="C:RNA polymerase II transcription regulator complex"/>
    <property type="evidence" value="ECO:0007669"/>
    <property type="project" value="TreeGrafter"/>
</dbReference>
<name>A0A194W5I4_CYTMA</name>
<reference evidence="5" key="1">
    <citation type="submission" date="2014-12" db="EMBL/GenBank/DDBJ databases">
        <title>Genome Sequence of Valsa Canker Pathogens Uncovers a Specific Adaption of Colonization on Woody Bark.</title>
        <authorList>
            <person name="Yin Z."/>
            <person name="Liu H."/>
            <person name="Gao X."/>
            <person name="Li Z."/>
            <person name="Song N."/>
            <person name="Ke X."/>
            <person name="Dai Q."/>
            <person name="Wu Y."/>
            <person name="Sun Y."/>
            <person name="Xu J.-R."/>
            <person name="Kang Z.K."/>
            <person name="Wang L."/>
            <person name="Huang L."/>
        </authorList>
    </citation>
    <scope>NUCLEOTIDE SEQUENCE [LARGE SCALE GENOMIC DNA]</scope>
    <source>
        <strain evidence="5">03-8</strain>
    </source>
</reference>
<dbReference type="Gene3D" id="1.20.5.170">
    <property type="match status" value="1"/>
</dbReference>
<feature type="domain" description="BZIP" evidence="4">
    <location>
        <begin position="167"/>
        <end position="182"/>
    </location>
</feature>
<feature type="region of interest" description="Disordered" evidence="3">
    <location>
        <begin position="282"/>
        <end position="328"/>
    </location>
</feature>
<dbReference type="Pfam" id="PF10297">
    <property type="entry name" value="Hap4_Hap_bind"/>
    <property type="match status" value="1"/>
</dbReference>
<dbReference type="InterPro" id="IPR018287">
    <property type="entry name" value="Hap4_TF_heteromerisation"/>
</dbReference>
<dbReference type="AlphaFoldDB" id="A0A194W5I4"/>
<gene>
    <name evidence="5" type="ORF">VM1G_06800</name>
</gene>
<proteinExistence type="predicted"/>
<feature type="compositionally biased region" description="Low complexity" evidence="3">
    <location>
        <begin position="50"/>
        <end position="87"/>
    </location>
</feature>
<dbReference type="OrthoDB" id="5374328at2759"/>
<evidence type="ECO:0000313" key="5">
    <source>
        <dbReference type="EMBL" id="KUI71522.1"/>
    </source>
</evidence>
<dbReference type="GO" id="GO:0000976">
    <property type="term" value="F:transcription cis-regulatory region binding"/>
    <property type="evidence" value="ECO:0007669"/>
    <property type="project" value="InterPro"/>
</dbReference>
<feature type="compositionally biased region" description="Polar residues" evidence="3">
    <location>
        <begin position="304"/>
        <end position="328"/>
    </location>
</feature>
<organism evidence="5 6">
    <name type="scientific">Cytospora mali</name>
    <name type="common">Apple Valsa canker fungus</name>
    <name type="synonym">Valsa mali</name>
    <dbReference type="NCBI Taxonomy" id="578113"/>
    <lineage>
        <taxon>Eukaryota</taxon>
        <taxon>Fungi</taxon>
        <taxon>Dikarya</taxon>
        <taxon>Ascomycota</taxon>
        <taxon>Pezizomycotina</taxon>
        <taxon>Sordariomycetes</taxon>
        <taxon>Sordariomycetidae</taxon>
        <taxon>Diaporthales</taxon>
        <taxon>Cytosporaceae</taxon>
        <taxon>Cytospora</taxon>
    </lineage>
</organism>